<comment type="caution">
    <text evidence="1">The sequence shown here is derived from an EMBL/GenBank/DDBJ whole genome shotgun (WGS) entry which is preliminary data.</text>
</comment>
<protein>
    <submittedName>
        <fullName evidence="1">Uncharacterized protein</fullName>
    </submittedName>
</protein>
<organism evidence="1 2">
    <name type="scientific">Solanum commersonii</name>
    <name type="common">Commerson's wild potato</name>
    <name type="synonym">Commerson's nightshade</name>
    <dbReference type="NCBI Taxonomy" id="4109"/>
    <lineage>
        <taxon>Eukaryota</taxon>
        <taxon>Viridiplantae</taxon>
        <taxon>Streptophyta</taxon>
        <taxon>Embryophyta</taxon>
        <taxon>Tracheophyta</taxon>
        <taxon>Spermatophyta</taxon>
        <taxon>Magnoliopsida</taxon>
        <taxon>eudicotyledons</taxon>
        <taxon>Gunneridae</taxon>
        <taxon>Pentapetalae</taxon>
        <taxon>asterids</taxon>
        <taxon>lamiids</taxon>
        <taxon>Solanales</taxon>
        <taxon>Solanaceae</taxon>
        <taxon>Solanoideae</taxon>
        <taxon>Solaneae</taxon>
        <taxon>Solanum</taxon>
    </lineage>
</organism>
<accession>A0A9J5XEP1</accession>
<dbReference type="EMBL" id="JACXVP010000009">
    <property type="protein sequence ID" value="KAG5585352.1"/>
    <property type="molecule type" value="Genomic_DNA"/>
</dbReference>
<keyword evidence="2" id="KW-1185">Reference proteome</keyword>
<evidence type="ECO:0000313" key="2">
    <source>
        <dbReference type="Proteomes" id="UP000824120"/>
    </source>
</evidence>
<proteinExistence type="predicted"/>
<name>A0A9J5XEP1_SOLCO</name>
<sequence>MHSVIHPLVYLSAFSPCLQHLCVLDHWVYGTLSPNWNKRRDCSPFGDSPNRLGDLQTVFSSFFQPLCSVLLDSIHALSLTTPQLKLLFFLKQTQVQRFKKGVSNSATQDSIMNAHNKTKFTHAKINCTLKDSSCESPISKNLLFTILASNASSSSTTVFKCPRKKNDFIFIQWSLI</sequence>
<reference evidence="1 2" key="1">
    <citation type="submission" date="2020-09" db="EMBL/GenBank/DDBJ databases">
        <title>De no assembly of potato wild relative species, Solanum commersonii.</title>
        <authorList>
            <person name="Cho K."/>
        </authorList>
    </citation>
    <scope>NUCLEOTIDE SEQUENCE [LARGE SCALE GENOMIC DNA]</scope>
    <source>
        <strain evidence="1">LZ3.2</strain>
        <tissue evidence="1">Leaf</tissue>
    </source>
</reference>
<evidence type="ECO:0000313" key="1">
    <source>
        <dbReference type="EMBL" id="KAG5585352.1"/>
    </source>
</evidence>
<dbReference type="Proteomes" id="UP000824120">
    <property type="component" value="Chromosome 9"/>
</dbReference>
<gene>
    <name evidence="1" type="ORF">H5410_045786</name>
</gene>
<dbReference type="AlphaFoldDB" id="A0A9J5XEP1"/>